<dbReference type="PANTHER" id="PTHR45436:SF8">
    <property type="entry name" value="HISTIDINE KINASE"/>
    <property type="match status" value="1"/>
</dbReference>
<dbReference type="InterPro" id="IPR003660">
    <property type="entry name" value="HAMP_dom"/>
</dbReference>
<dbReference type="InterPro" id="IPR036890">
    <property type="entry name" value="HATPase_C_sf"/>
</dbReference>
<dbReference type="EC" id="2.7.13.3" evidence="3"/>
<dbReference type="Pfam" id="PF02518">
    <property type="entry name" value="HATPase_c"/>
    <property type="match status" value="1"/>
</dbReference>
<dbReference type="SUPFAM" id="SSF55874">
    <property type="entry name" value="ATPase domain of HSP90 chaperone/DNA topoisomerase II/histidine kinase"/>
    <property type="match status" value="1"/>
</dbReference>
<keyword evidence="9" id="KW-0902">Two-component regulatory system</keyword>
<dbReference type="AlphaFoldDB" id="A0A2K2FU50"/>
<organism evidence="14 15">
    <name type="scientific">Novosphingobium guangzhouense</name>
    <dbReference type="NCBI Taxonomy" id="1850347"/>
    <lineage>
        <taxon>Bacteria</taxon>
        <taxon>Pseudomonadati</taxon>
        <taxon>Pseudomonadota</taxon>
        <taxon>Alphaproteobacteria</taxon>
        <taxon>Sphingomonadales</taxon>
        <taxon>Sphingomonadaceae</taxon>
        <taxon>Novosphingobium</taxon>
    </lineage>
</organism>
<comment type="subcellular location">
    <subcellularLocation>
        <location evidence="2">Membrane</location>
    </subcellularLocation>
</comment>
<keyword evidence="7" id="KW-0418">Kinase</keyword>
<dbReference type="GO" id="GO:0000155">
    <property type="term" value="F:phosphorelay sensor kinase activity"/>
    <property type="evidence" value="ECO:0007669"/>
    <property type="project" value="InterPro"/>
</dbReference>
<dbReference type="InterPro" id="IPR050428">
    <property type="entry name" value="TCS_sensor_his_kinase"/>
</dbReference>
<feature type="domain" description="HAMP" evidence="13">
    <location>
        <begin position="174"/>
        <end position="227"/>
    </location>
</feature>
<comment type="caution">
    <text evidence="14">The sequence shown here is derived from an EMBL/GenBank/DDBJ whole genome shotgun (WGS) entry which is preliminary data.</text>
</comment>
<dbReference type="PROSITE" id="PS50109">
    <property type="entry name" value="HIS_KIN"/>
    <property type="match status" value="1"/>
</dbReference>
<dbReference type="Pfam" id="PF00672">
    <property type="entry name" value="HAMP"/>
    <property type="match status" value="1"/>
</dbReference>
<reference evidence="14 15" key="1">
    <citation type="submission" date="2016-05" db="EMBL/GenBank/DDBJ databases">
        <title>Complete genome sequence of Novosphingobium guangzhouense SA925(T).</title>
        <authorList>
            <person name="Sha S."/>
        </authorList>
    </citation>
    <scope>NUCLEOTIDE SEQUENCE [LARGE SCALE GENOMIC DNA]</scope>
    <source>
        <strain evidence="14 15">SA925</strain>
    </source>
</reference>
<evidence type="ECO:0000313" key="14">
    <source>
        <dbReference type="EMBL" id="PNU02290.1"/>
    </source>
</evidence>
<keyword evidence="15" id="KW-1185">Reference proteome</keyword>
<dbReference type="Gene3D" id="3.30.565.10">
    <property type="entry name" value="Histidine kinase-like ATPase, C-terminal domain"/>
    <property type="match status" value="1"/>
</dbReference>
<evidence type="ECO:0000256" key="5">
    <source>
        <dbReference type="ARBA" id="ARBA00022679"/>
    </source>
</evidence>
<dbReference type="SMART" id="SM00388">
    <property type="entry name" value="HisKA"/>
    <property type="match status" value="1"/>
</dbReference>
<evidence type="ECO:0000259" key="13">
    <source>
        <dbReference type="PROSITE" id="PS50885"/>
    </source>
</evidence>
<dbReference type="InterPro" id="IPR004358">
    <property type="entry name" value="Sig_transdc_His_kin-like_C"/>
</dbReference>
<dbReference type="SMART" id="SM00387">
    <property type="entry name" value="HATPase_c"/>
    <property type="match status" value="1"/>
</dbReference>
<protein>
    <recommendedName>
        <fullName evidence="3">histidine kinase</fullName>
        <ecNumber evidence="3">2.7.13.3</ecNumber>
    </recommendedName>
</protein>
<evidence type="ECO:0000313" key="15">
    <source>
        <dbReference type="Proteomes" id="UP000236327"/>
    </source>
</evidence>
<proteinExistence type="predicted"/>
<feature type="transmembrane region" description="Helical" evidence="11">
    <location>
        <begin position="12"/>
        <end position="34"/>
    </location>
</feature>
<keyword evidence="10 11" id="KW-0472">Membrane</keyword>
<dbReference type="SUPFAM" id="SSF47384">
    <property type="entry name" value="Homodimeric domain of signal transducing histidine kinase"/>
    <property type="match status" value="1"/>
</dbReference>
<dbReference type="PRINTS" id="PR00344">
    <property type="entry name" value="BCTRLSENSOR"/>
</dbReference>
<keyword evidence="5" id="KW-0808">Transferase</keyword>
<evidence type="ECO:0000256" key="10">
    <source>
        <dbReference type="ARBA" id="ARBA00023136"/>
    </source>
</evidence>
<dbReference type="InterPro" id="IPR003594">
    <property type="entry name" value="HATPase_dom"/>
</dbReference>
<evidence type="ECO:0000256" key="3">
    <source>
        <dbReference type="ARBA" id="ARBA00012438"/>
    </source>
</evidence>
<evidence type="ECO:0000256" key="11">
    <source>
        <dbReference type="SAM" id="Phobius"/>
    </source>
</evidence>
<dbReference type="SUPFAM" id="SSF158472">
    <property type="entry name" value="HAMP domain-like"/>
    <property type="match status" value="1"/>
</dbReference>
<dbReference type="InterPro" id="IPR036097">
    <property type="entry name" value="HisK_dim/P_sf"/>
</dbReference>
<sequence length="455" mass="49521">MRPGRLGAITRIAGWFVVFYTIATLALGAAIYVIGEGALREQMDDRILAESAYLVDVHRHMGVGGLRQTLQRRDDRGVNALGYLLTSASGRRLGGELKTDRPPAGWAQIEFLDQDDRRNVAHALTVRLPDGNSLTVAMEMAPERELRRTTALLLLAGVSATLLGGIIGGVLLTRAIRSRLREMNSTAQGIISGDMNLRMPIARPDDEFGQLAGTLNAMLDRNSALIENLRQVSSDIAHDLRTPLAKVRQRLERMMVLGPVEGPLHDEVERSILEIDTTLSLFSALLRIAEVEAGALRQYFRMFDLSAAVARVCDSYVAVAEDSDRTLTCRLAPAVLITGDVELVSQALVNLLENALRYTPPGSRMKVVLGTEGGKVLLSVTDNGPGVPEERREILTQRFTRGDRSRGTPGYGLGLHLVQAVAEVHGGRLRLSNAEPGLRADMEFPLPIAETDGQG</sequence>
<dbReference type="InterPro" id="IPR005467">
    <property type="entry name" value="His_kinase_dom"/>
</dbReference>
<evidence type="ECO:0000256" key="7">
    <source>
        <dbReference type="ARBA" id="ARBA00022777"/>
    </source>
</evidence>
<dbReference type="GO" id="GO:0005886">
    <property type="term" value="C:plasma membrane"/>
    <property type="evidence" value="ECO:0007669"/>
    <property type="project" value="TreeGrafter"/>
</dbReference>
<keyword evidence="8 11" id="KW-1133">Transmembrane helix</keyword>
<dbReference type="SMART" id="SM00304">
    <property type="entry name" value="HAMP"/>
    <property type="match status" value="1"/>
</dbReference>
<evidence type="ECO:0000256" key="1">
    <source>
        <dbReference type="ARBA" id="ARBA00000085"/>
    </source>
</evidence>
<evidence type="ECO:0000256" key="6">
    <source>
        <dbReference type="ARBA" id="ARBA00022692"/>
    </source>
</evidence>
<feature type="transmembrane region" description="Helical" evidence="11">
    <location>
        <begin position="151"/>
        <end position="173"/>
    </location>
</feature>
<dbReference type="CDD" id="cd06225">
    <property type="entry name" value="HAMP"/>
    <property type="match status" value="1"/>
</dbReference>
<dbReference type="EMBL" id="LYMM01000084">
    <property type="protein sequence ID" value="PNU02290.1"/>
    <property type="molecule type" value="Genomic_DNA"/>
</dbReference>
<dbReference type="CDD" id="cd00075">
    <property type="entry name" value="HATPase"/>
    <property type="match status" value="1"/>
</dbReference>
<evidence type="ECO:0000256" key="4">
    <source>
        <dbReference type="ARBA" id="ARBA00022553"/>
    </source>
</evidence>
<name>A0A2K2FU50_9SPHN</name>
<dbReference type="PANTHER" id="PTHR45436">
    <property type="entry name" value="SENSOR HISTIDINE KINASE YKOH"/>
    <property type="match status" value="1"/>
</dbReference>
<comment type="catalytic activity">
    <reaction evidence="1">
        <text>ATP + protein L-histidine = ADP + protein N-phospho-L-histidine.</text>
        <dbReference type="EC" id="2.7.13.3"/>
    </reaction>
</comment>
<dbReference type="Proteomes" id="UP000236327">
    <property type="component" value="Unassembled WGS sequence"/>
</dbReference>
<dbReference type="InterPro" id="IPR003661">
    <property type="entry name" value="HisK_dim/P_dom"/>
</dbReference>
<evidence type="ECO:0000259" key="12">
    <source>
        <dbReference type="PROSITE" id="PS50109"/>
    </source>
</evidence>
<feature type="domain" description="Histidine kinase" evidence="12">
    <location>
        <begin position="235"/>
        <end position="448"/>
    </location>
</feature>
<dbReference type="PROSITE" id="PS50885">
    <property type="entry name" value="HAMP"/>
    <property type="match status" value="1"/>
</dbReference>
<evidence type="ECO:0000256" key="8">
    <source>
        <dbReference type="ARBA" id="ARBA00022989"/>
    </source>
</evidence>
<dbReference type="Gene3D" id="6.10.340.10">
    <property type="match status" value="1"/>
</dbReference>
<gene>
    <name evidence="14" type="ORF">A8V01_10360</name>
</gene>
<accession>A0A2K2FU50</accession>
<keyword evidence="6 11" id="KW-0812">Transmembrane</keyword>
<evidence type="ECO:0000256" key="2">
    <source>
        <dbReference type="ARBA" id="ARBA00004370"/>
    </source>
</evidence>
<keyword evidence="4" id="KW-0597">Phosphoprotein</keyword>
<evidence type="ECO:0000256" key="9">
    <source>
        <dbReference type="ARBA" id="ARBA00023012"/>
    </source>
</evidence>
<dbReference type="CDD" id="cd00082">
    <property type="entry name" value="HisKA"/>
    <property type="match status" value="1"/>
</dbReference>